<organism evidence="2 3">
    <name type="scientific">Mikania micrantha</name>
    <name type="common">bitter vine</name>
    <dbReference type="NCBI Taxonomy" id="192012"/>
    <lineage>
        <taxon>Eukaryota</taxon>
        <taxon>Viridiplantae</taxon>
        <taxon>Streptophyta</taxon>
        <taxon>Embryophyta</taxon>
        <taxon>Tracheophyta</taxon>
        <taxon>Spermatophyta</taxon>
        <taxon>Magnoliopsida</taxon>
        <taxon>eudicotyledons</taxon>
        <taxon>Gunneridae</taxon>
        <taxon>Pentapetalae</taxon>
        <taxon>asterids</taxon>
        <taxon>campanulids</taxon>
        <taxon>Asterales</taxon>
        <taxon>Asteraceae</taxon>
        <taxon>Asteroideae</taxon>
        <taxon>Heliantheae alliance</taxon>
        <taxon>Eupatorieae</taxon>
        <taxon>Mikania</taxon>
    </lineage>
</organism>
<feature type="region of interest" description="Disordered" evidence="1">
    <location>
        <begin position="126"/>
        <end position="151"/>
    </location>
</feature>
<dbReference type="InterPro" id="IPR052997">
    <property type="entry name" value="RRT15-like"/>
</dbReference>
<accession>A0A5N6LG92</accession>
<reference evidence="2 3" key="1">
    <citation type="submission" date="2019-05" db="EMBL/GenBank/DDBJ databases">
        <title>Mikania micrantha, genome provides insights into the molecular mechanism of rapid growth.</title>
        <authorList>
            <person name="Liu B."/>
        </authorList>
    </citation>
    <scope>NUCLEOTIDE SEQUENCE [LARGE SCALE GENOMIC DNA]</scope>
    <source>
        <strain evidence="2">NLD-2019</strain>
        <tissue evidence="2">Leaf</tissue>
    </source>
</reference>
<feature type="region of interest" description="Disordered" evidence="1">
    <location>
        <begin position="601"/>
        <end position="673"/>
    </location>
</feature>
<feature type="compositionally biased region" description="Low complexity" evidence="1">
    <location>
        <begin position="433"/>
        <end position="445"/>
    </location>
</feature>
<feature type="region of interest" description="Disordered" evidence="1">
    <location>
        <begin position="433"/>
        <end position="466"/>
    </location>
</feature>
<feature type="compositionally biased region" description="Basic residues" evidence="1">
    <location>
        <begin position="448"/>
        <end position="458"/>
    </location>
</feature>
<feature type="compositionally biased region" description="Polar residues" evidence="1">
    <location>
        <begin position="632"/>
        <end position="646"/>
    </location>
</feature>
<gene>
    <name evidence="2" type="ORF">E3N88_42970</name>
</gene>
<evidence type="ECO:0000313" key="3">
    <source>
        <dbReference type="Proteomes" id="UP000326396"/>
    </source>
</evidence>
<sequence>MIGRADIEGSKSNVAMNAWLPQASYPCGNFSDTSSFKFRRSKGSLGHAFTVRIRTGNQNQTSFYPSVLHEISVLVELILGHLRYLLTDVPPQPNSPPDNVFRPDRPTEAGLGRIPLVRTSSELAVRRRGRHPKRPFPVRPPIGTRPQSQSFSRGYGSILPTSLAYIVPLTRGCSPWRPDAVMSTTRHGRHSVLRIFKGRQGRTGHRATCGALPAARPYLRLSRFQGGQADRLTHVQVPFTWNLSPLRPSKFSFEYLLLPPRSAPTAAPPGLTPKVCSDRRALLLIKAWHLPRRPGVGHALKRHPFSGLVDSAVWHRNPASGSSRIASSAYQNGPLGALDSVAQLNKAAMPSYLFKACSHSNPSQKIRVGRRCTPQGGSHQSASLRLAGLLTLDSHTCQTPWSVFQDGPNEVPAGRCQEHAGAEARRYSARCQPQSAQASPQAYQQHGFGRHTNPHRSTPRADRRTDFHPFHIRPGRIAGPHSLPSRQFQALFDSLFKVLFIFPSRYLFAIGLTPVFSLGRNLPPYWGCIPKQPDSQTAPRGATGSGHDGALTLSAPPSRGLGLGPSLRTLLQTTIQTTRPSDFQAGLFPVRSPLLRESLRLSNQPPPVMRHSSRDSYFGQPRHGHGRPVSAQHATQYRKISTTSMSDQKRQPQTRAEKASQGFDNDPSAGSPTETLLRLLLPLNDKVQWNSRDVAGQRTAHVATILTLHRTIQSVGATGGVYKGQDVVNAS</sequence>
<dbReference type="OrthoDB" id="1540477at2759"/>
<feature type="compositionally biased region" description="Basic and acidic residues" evidence="1">
    <location>
        <begin position="647"/>
        <end position="658"/>
    </location>
</feature>
<feature type="compositionally biased region" description="Basic residues" evidence="1">
    <location>
        <begin position="126"/>
        <end position="136"/>
    </location>
</feature>
<evidence type="ECO:0000256" key="1">
    <source>
        <dbReference type="SAM" id="MobiDB-lite"/>
    </source>
</evidence>
<keyword evidence="3" id="KW-1185">Reference proteome</keyword>
<proteinExistence type="predicted"/>
<evidence type="ECO:0008006" key="4">
    <source>
        <dbReference type="Google" id="ProtNLM"/>
    </source>
</evidence>
<dbReference type="AlphaFoldDB" id="A0A5N6LG92"/>
<evidence type="ECO:0000313" key="2">
    <source>
        <dbReference type="EMBL" id="KAD1352114.1"/>
    </source>
</evidence>
<dbReference type="Proteomes" id="UP000326396">
    <property type="component" value="Unassembled WGS sequence"/>
</dbReference>
<dbReference type="PANTHER" id="PTHR33047:SF41">
    <property type="entry name" value="REGULATOR OF RDNA TRANSCRIPTION PROTEIN 15"/>
    <property type="match status" value="1"/>
</dbReference>
<protein>
    <recommendedName>
        <fullName evidence="4">Senescence-associated protein</fullName>
    </recommendedName>
</protein>
<dbReference type="EMBL" id="SZYD01000838">
    <property type="protein sequence ID" value="KAD1352114.1"/>
    <property type="molecule type" value="Genomic_DNA"/>
</dbReference>
<name>A0A5N6LG92_9ASTR</name>
<dbReference type="PANTHER" id="PTHR33047">
    <property type="entry name" value="PROTEIN TAR1"/>
    <property type="match status" value="1"/>
</dbReference>
<comment type="caution">
    <text evidence="2">The sequence shown here is derived from an EMBL/GenBank/DDBJ whole genome shotgun (WGS) entry which is preliminary data.</text>
</comment>